<reference evidence="1 2" key="1">
    <citation type="submission" date="2020-06" db="EMBL/GenBank/DDBJ databases">
        <title>Transcriptomic and genomic resources for Thalictrum thalictroides and T. hernandezii: Facilitating candidate gene discovery in an emerging model plant lineage.</title>
        <authorList>
            <person name="Arias T."/>
            <person name="Riano-Pachon D.M."/>
            <person name="Di Stilio V.S."/>
        </authorList>
    </citation>
    <scope>NUCLEOTIDE SEQUENCE [LARGE SCALE GENOMIC DNA]</scope>
    <source>
        <strain evidence="2">cv. WT478/WT964</strain>
        <tissue evidence="1">Leaves</tissue>
    </source>
</reference>
<organism evidence="1 2">
    <name type="scientific">Thalictrum thalictroides</name>
    <name type="common">Rue-anemone</name>
    <name type="synonym">Anemone thalictroides</name>
    <dbReference type="NCBI Taxonomy" id="46969"/>
    <lineage>
        <taxon>Eukaryota</taxon>
        <taxon>Viridiplantae</taxon>
        <taxon>Streptophyta</taxon>
        <taxon>Embryophyta</taxon>
        <taxon>Tracheophyta</taxon>
        <taxon>Spermatophyta</taxon>
        <taxon>Magnoliopsida</taxon>
        <taxon>Ranunculales</taxon>
        <taxon>Ranunculaceae</taxon>
        <taxon>Thalictroideae</taxon>
        <taxon>Thalictrum</taxon>
    </lineage>
</organism>
<accession>A0A7J6V9K7</accession>
<comment type="caution">
    <text evidence="1">The sequence shown here is derived from an EMBL/GenBank/DDBJ whole genome shotgun (WGS) entry which is preliminary data.</text>
</comment>
<proteinExistence type="predicted"/>
<dbReference type="OrthoDB" id="1934719at2759"/>
<evidence type="ECO:0000313" key="1">
    <source>
        <dbReference type="EMBL" id="KAF5181281.1"/>
    </source>
</evidence>
<gene>
    <name evidence="1" type="ORF">FRX31_029132</name>
</gene>
<dbReference type="Proteomes" id="UP000554482">
    <property type="component" value="Unassembled WGS sequence"/>
</dbReference>
<keyword evidence="2" id="KW-1185">Reference proteome</keyword>
<protein>
    <submittedName>
        <fullName evidence="1">Uncharacterized protein</fullName>
    </submittedName>
</protein>
<evidence type="ECO:0000313" key="2">
    <source>
        <dbReference type="Proteomes" id="UP000554482"/>
    </source>
</evidence>
<name>A0A7J6V9K7_THATH</name>
<dbReference type="EMBL" id="JABWDY010036336">
    <property type="protein sequence ID" value="KAF5181281.1"/>
    <property type="molecule type" value="Genomic_DNA"/>
</dbReference>
<sequence>MSFSLFFKEFQDDLFLDWHVNTTFLTPIPKVEGPVSISGYRPISLVGGINKMIMKVLASRPRLVLPYAVKGAAGHYISKGPLHPEKINVQERLARPKKSLSLG</sequence>
<dbReference type="AlphaFoldDB" id="A0A7J6V9K7"/>